<dbReference type="GO" id="GO:0005576">
    <property type="term" value="C:extracellular region"/>
    <property type="evidence" value="ECO:0007669"/>
    <property type="project" value="UniProtKB-SubCell"/>
</dbReference>
<sequence>MPRRTAPVLLRIRPLLTLTAVTSATAGLLAFLGAPEASAAGRAAAPATAPGEAAATVSPAGRRPAADLTFTVTRSGRAARDGSYTLRCHPAGGEHPAPGRACAALDRAASEGRDPFAPVPGDAVCTMIYGGPAQAHVTGTWRGRKVDARFSRTNGCEVARWNRLVPALPRTSF</sequence>
<dbReference type="GO" id="GO:0004867">
    <property type="term" value="F:serine-type endopeptidase inhibitor activity"/>
    <property type="evidence" value="ECO:0007669"/>
    <property type="project" value="UniProtKB-KW"/>
</dbReference>
<evidence type="ECO:0000256" key="5">
    <source>
        <dbReference type="ARBA" id="ARBA00022900"/>
    </source>
</evidence>
<dbReference type="InterPro" id="IPR020054">
    <property type="entry name" value="Prot_inh_SSI_I16_CS"/>
</dbReference>
<keyword evidence="3" id="KW-0964">Secreted</keyword>
<comment type="subcellular location">
    <subcellularLocation>
        <location evidence="1">Secreted</location>
    </subcellularLocation>
</comment>
<evidence type="ECO:0000313" key="10">
    <source>
        <dbReference type="Proteomes" id="UP000175829"/>
    </source>
</evidence>
<evidence type="ECO:0000256" key="1">
    <source>
        <dbReference type="ARBA" id="ARBA00004613"/>
    </source>
</evidence>
<dbReference type="EMBL" id="LJGV01000021">
    <property type="protein sequence ID" value="OEV02244.1"/>
    <property type="molecule type" value="Genomic_DNA"/>
</dbReference>
<feature type="chain" id="PRO_5009196442" description="Subtilisin inhibitor domain-containing protein" evidence="7">
    <location>
        <begin position="40"/>
        <end position="173"/>
    </location>
</feature>
<comment type="caution">
    <text evidence="9">The sequence shown here is derived from an EMBL/GenBank/DDBJ whole genome shotgun (WGS) entry which is preliminary data.</text>
</comment>
<comment type="similarity">
    <text evidence="2">Belongs to the protease inhibitor I16 (SSI) family.</text>
</comment>
<dbReference type="SUPFAM" id="SSF55399">
    <property type="entry name" value="Subtilisin inhibitor"/>
    <property type="match status" value="1"/>
</dbReference>
<evidence type="ECO:0000256" key="2">
    <source>
        <dbReference type="ARBA" id="ARBA00010472"/>
    </source>
</evidence>
<protein>
    <recommendedName>
        <fullName evidence="8">Subtilisin inhibitor domain-containing protein</fullName>
    </recommendedName>
</protein>
<keyword evidence="4" id="KW-0646">Protease inhibitor</keyword>
<dbReference type="AlphaFoldDB" id="A0A1E7KED4"/>
<dbReference type="RefSeq" id="WP_069990677.1">
    <property type="nucleotide sequence ID" value="NZ_LJGV01000021.1"/>
</dbReference>
<gene>
    <name evidence="9" type="ORF">AN217_03110</name>
</gene>
<evidence type="ECO:0000256" key="4">
    <source>
        <dbReference type="ARBA" id="ARBA00022690"/>
    </source>
</evidence>
<feature type="domain" description="Subtilisin inhibitor" evidence="8">
    <location>
        <begin position="67"/>
        <end position="147"/>
    </location>
</feature>
<feature type="signal peptide" evidence="7">
    <location>
        <begin position="1"/>
        <end position="39"/>
    </location>
</feature>
<dbReference type="PATRIC" id="fig|943816.4.peg.5721"/>
<keyword evidence="5" id="KW-0722">Serine protease inhibitor</keyword>
<dbReference type="InterPro" id="IPR023549">
    <property type="entry name" value="Subtilisin_inhibitor"/>
</dbReference>
<evidence type="ECO:0000256" key="3">
    <source>
        <dbReference type="ARBA" id="ARBA00022525"/>
    </source>
</evidence>
<keyword evidence="6" id="KW-1015">Disulfide bond</keyword>
<keyword evidence="7" id="KW-0732">Signal</keyword>
<organism evidence="9 10">
    <name type="scientific">Streptomyces qinglanensis</name>
    <dbReference type="NCBI Taxonomy" id="943816"/>
    <lineage>
        <taxon>Bacteria</taxon>
        <taxon>Bacillati</taxon>
        <taxon>Actinomycetota</taxon>
        <taxon>Actinomycetes</taxon>
        <taxon>Kitasatosporales</taxon>
        <taxon>Streptomycetaceae</taxon>
        <taxon>Streptomyces</taxon>
    </lineage>
</organism>
<dbReference type="InterPro" id="IPR036819">
    <property type="entry name" value="Subtilisin_inhibitor-like_sf"/>
</dbReference>
<evidence type="ECO:0000259" key="8">
    <source>
        <dbReference type="Pfam" id="PF00720"/>
    </source>
</evidence>
<dbReference type="Gene3D" id="3.30.350.10">
    <property type="entry name" value="Subtilisin inhibitor-like"/>
    <property type="match status" value="1"/>
</dbReference>
<dbReference type="Proteomes" id="UP000175829">
    <property type="component" value="Unassembled WGS sequence"/>
</dbReference>
<accession>A0A1E7KED4</accession>
<dbReference type="PROSITE" id="PS00999">
    <property type="entry name" value="SSI"/>
    <property type="match status" value="1"/>
</dbReference>
<dbReference type="Pfam" id="PF00720">
    <property type="entry name" value="SSI"/>
    <property type="match status" value="1"/>
</dbReference>
<evidence type="ECO:0000313" key="9">
    <source>
        <dbReference type="EMBL" id="OEV02244.1"/>
    </source>
</evidence>
<proteinExistence type="inferred from homology"/>
<evidence type="ECO:0000256" key="6">
    <source>
        <dbReference type="ARBA" id="ARBA00023157"/>
    </source>
</evidence>
<name>A0A1E7KED4_9ACTN</name>
<evidence type="ECO:0000256" key="7">
    <source>
        <dbReference type="SAM" id="SignalP"/>
    </source>
</evidence>
<reference evidence="9 10" key="1">
    <citation type="journal article" date="2016" name="Front. Microbiol.">
        <title>Comparative Genomics Analysis of Streptomyces Species Reveals Their Adaptation to the Marine Environment and Their Diversity at the Genomic Level.</title>
        <authorList>
            <person name="Tian X."/>
            <person name="Zhang Z."/>
            <person name="Yang T."/>
            <person name="Chen M."/>
            <person name="Li J."/>
            <person name="Chen F."/>
            <person name="Yang J."/>
            <person name="Li W."/>
            <person name="Zhang B."/>
            <person name="Zhang Z."/>
            <person name="Wu J."/>
            <person name="Zhang C."/>
            <person name="Long L."/>
            <person name="Xiao J."/>
        </authorList>
    </citation>
    <scope>NUCLEOTIDE SEQUENCE [LARGE SCALE GENOMIC DNA]</scope>
    <source>
        <strain evidence="9 10">SCSIO M10379</strain>
    </source>
</reference>